<feature type="compositionally biased region" description="Basic and acidic residues" evidence="1">
    <location>
        <begin position="369"/>
        <end position="384"/>
    </location>
</feature>
<feature type="compositionally biased region" description="Low complexity" evidence="1">
    <location>
        <begin position="39"/>
        <end position="75"/>
    </location>
</feature>
<evidence type="ECO:0000256" key="1">
    <source>
        <dbReference type="SAM" id="MobiDB-lite"/>
    </source>
</evidence>
<feature type="compositionally biased region" description="Basic and acidic residues" evidence="1">
    <location>
        <begin position="416"/>
        <end position="430"/>
    </location>
</feature>
<dbReference type="EMBL" id="JANAVB010005597">
    <property type="protein sequence ID" value="KAJ6847109.1"/>
    <property type="molecule type" value="Genomic_DNA"/>
</dbReference>
<feature type="compositionally biased region" description="Acidic residues" evidence="1">
    <location>
        <begin position="431"/>
        <end position="441"/>
    </location>
</feature>
<feature type="compositionally biased region" description="Acidic residues" evidence="1">
    <location>
        <begin position="341"/>
        <end position="353"/>
    </location>
</feature>
<evidence type="ECO:0000313" key="3">
    <source>
        <dbReference type="Proteomes" id="UP001140949"/>
    </source>
</evidence>
<feature type="compositionally biased region" description="Basic and acidic residues" evidence="1">
    <location>
        <begin position="442"/>
        <end position="453"/>
    </location>
</feature>
<protein>
    <submittedName>
        <fullName evidence="2">ABC transporter F family member 4</fullName>
    </submittedName>
</protein>
<feature type="compositionally biased region" description="Basic and acidic residues" evidence="1">
    <location>
        <begin position="701"/>
        <end position="728"/>
    </location>
</feature>
<dbReference type="Proteomes" id="UP001140949">
    <property type="component" value="Unassembled WGS sequence"/>
</dbReference>
<dbReference type="AlphaFoldDB" id="A0AAX6I1H8"/>
<reference evidence="2" key="1">
    <citation type="journal article" date="2023" name="GigaByte">
        <title>Genome assembly of the bearded iris, Iris pallida Lam.</title>
        <authorList>
            <person name="Bruccoleri R.E."/>
            <person name="Oakeley E.J."/>
            <person name="Faust A.M.E."/>
            <person name="Altorfer M."/>
            <person name="Dessus-Babus S."/>
            <person name="Burckhardt D."/>
            <person name="Oertli M."/>
            <person name="Naumann U."/>
            <person name="Petersen F."/>
            <person name="Wong J."/>
        </authorList>
    </citation>
    <scope>NUCLEOTIDE SEQUENCE</scope>
    <source>
        <strain evidence="2">GSM-AAB239-AS_SAM_17_03QT</strain>
    </source>
</reference>
<evidence type="ECO:0000313" key="2">
    <source>
        <dbReference type="EMBL" id="KAJ6847109.1"/>
    </source>
</evidence>
<feature type="region of interest" description="Disordered" evidence="1">
    <location>
        <begin position="682"/>
        <end position="761"/>
    </location>
</feature>
<proteinExistence type="predicted"/>
<feature type="compositionally biased region" description="Low complexity" evidence="1">
    <location>
        <begin position="488"/>
        <end position="499"/>
    </location>
</feature>
<feature type="compositionally biased region" description="Acidic residues" evidence="1">
    <location>
        <begin position="605"/>
        <end position="619"/>
    </location>
</feature>
<accession>A0AAX6I1H8</accession>
<reference evidence="2" key="2">
    <citation type="submission" date="2023-04" db="EMBL/GenBank/DDBJ databases">
        <authorList>
            <person name="Bruccoleri R.E."/>
            <person name="Oakeley E.J."/>
            <person name="Faust A.-M."/>
            <person name="Dessus-Babus S."/>
            <person name="Altorfer M."/>
            <person name="Burckhardt D."/>
            <person name="Oertli M."/>
            <person name="Naumann U."/>
            <person name="Petersen F."/>
            <person name="Wong J."/>
        </authorList>
    </citation>
    <scope>NUCLEOTIDE SEQUENCE</scope>
    <source>
        <strain evidence="2">GSM-AAB239-AS_SAM_17_03QT</strain>
        <tissue evidence="2">Leaf</tissue>
    </source>
</reference>
<sequence length="815" mass="89799">MRKRRAMEGGGREFFICFTSRPSSSSAAAVGGGGGGGSMRLLSSSSNKSLTSPGRSNSSSSLSRRLRSSGSIKGGQSPMVSSRKKGGGASAAFEAAAAAAAAEPSSPKVTCIGQVRVKKKKKKAAAAAAMMARSRSREASFRRSRSRGRRNQGWVNQLPFSICEALKALGSELNCFSPSCGGGRGRSGGCSKRSSTSAAASVVATTSPTTTSSPSSCGAVFMRWLTSVQESREEEEEGRREVVRLVVEEREKGNVGIFFRDKDLAMERKPEEEEEEEEEQRKETDVEMEKGRVSVCIPPKNALLLMRCRSDPVKMVALANKFWDSPAVKTVQCEEVKIQYQEEEDVDDGDEEFDSSKLGIGEKVQIHHPQQEKGEDEEMGKGELADLQEEEEEEKVMVDGNEEMDKGIVSDATNLEQRHSADGPEGGERAGEDEEEEEEVRADEPLKGGRRVTEEEEVMVLLRETCEKDLKDGEEGEIIIGRGRGRRSTTTATRCCSSTKASDLAKAKGVVEKRRSSCYSSSKENRERRRHSFSVERGESRRNSFSSEREARRSSFSMDKQGRGRWSFSVDKEEVVTKQQHASLVVVDSSTQEEEKKLKVYIPPSEEEEEEATELVEPVEETRSTATEVRDDEVEKKKGEELTGETKKKRGDLPDCLLLMMYEPKLSMEVSKETWVCSTDFLRWRPSNDPPQPHHSSSSKGKVEAEEGSSIDKDERNESKDHCDENKKAIAASPAPGTVTHRPPPPTRPLPAPPKVSDVEQKPLKRCAAELPQAPYEPFVLTRCKSEPLKSSARLAPDCFWESRHKPIGAAGVGF</sequence>
<dbReference type="PANTHER" id="PTHR33448:SF4">
    <property type="entry name" value="CHLOROPLAST PROTEIN HCF243"/>
    <property type="match status" value="1"/>
</dbReference>
<feature type="compositionally biased region" description="Basic and acidic residues" evidence="1">
    <location>
        <begin position="523"/>
        <end position="553"/>
    </location>
</feature>
<feature type="compositionally biased region" description="Basic and acidic residues" evidence="1">
    <location>
        <begin position="633"/>
        <end position="646"/>
    </location>
</feature>
<dbReference type="PANTHER" id="PTHR33448">
    <property type="entry name" value="CHLOROPLAST PROTEIN HCF243-RELATED"/>
    <property type="match status" value="1"/>
</dbReference>
<organism evidence="2 3">
    <name type="scientific">Iris pallida</name>
    <name type="common">Sweet iris</name>
    <dbReference type="NCBI Taxonomy" id="29817"/>
    <lineage>
        <taxon>Eukaryota</taxon>
        <taxon>Viridiplantae</taxon>
        <taxon>Streptophyta</taxon>
        <taxon>Embryophyta</taxon>
        <taxon>Tracheophyta</taxon>
        <taxon>Spermatophyta</taxon>
        <taxon>Magnoliopsida</taxon>
        <taxon>Liliopsida</taxon>
        <taxon>Asparagales</taxon>
        <taxon>Iridaceae</taxon>
        <taxon>Iridoideae</taxon>
        <taxon>Irideae</taxon>
        <taxon>Iris</taxon>
    </lineage>
</organism>
<feature type="region of interest" description="Disordered" evidence="1">
    <location>
        <begin position="266"/>
        <end position="286"/>
    </location>
</feature>
<name>A0AAX6I1H8_IRIPA</name>
<feature type="region of interest" description="Disordered" evidence="1">
    <location>
        <begin position="586"/>
        <end position="652"/>
    </location>
</feature>
<feature type="region of interest" description="Disordered" evidence="1">
    <location>
        <begin position="340"/>
        <end position="455"/>
    </location>
</feature>
<feature type="compositionally biased region" description="Pro residues" evidence="1">
    <location>
        <begin position="742"/>
        <end position="754"/>
    </location>
</feature>
<feature type="region of interest" description="Disordered" evidence="1">
    <location>
        <begin position="477"/>
        <end position="565"/>
    </location>
</feature>
<feature type="compositionally biased region" description="Basic and acidic residues" evidence="1">
    <location>
        <begin position="503"/>
        <end position="515"/>
    </location>
</feature>
<keyword evidence="3" id="KW-1185">Reference proteome</keyword>
<feature type="region of interest" description="Disordered" evidence="1">
    <location>
        <begin position="22"/>
        <end position="86"/>
    </location>
</feature>
<comment type="caution">
    <text evidence="2">The sequence shown here is derived from an EMBL/GenBank/DDBJ whole genome shotgun (WGS) entry which is preliminary data.</text>
</comment>
<gene>
    <name evidence="2" type="ORF">M6B38_284880</name>
</gene>